<dbReference type="GeneID" id="63770236"/>
<dbReference type="Proteomes" id="UP000193689">
    <property type="component" value="Unassembled WGS sequence"/>
</dbReference>
<evidence type="ECO:0000313" key="2">
    <source>
        <dbReference type="Proteomes" id="UP000193689"/>
    </source>
</evidence>
<comment type="caution">
    <text evidence="1">The sequence shown here is derived from an EMBL/GenBank/DDBJ whole genome shotgun (WGS) entry which is preliminary data.</text>
</comment>
<keyword evidence="2" id="KW-1185">Reference proteome</keyword>
<dbReference type="InParanoid" id="A0A1Y2E0Y7"/>
<reference evidence="1 2" key="1">
    <citation type="submission" date="2016-07" db="EMBL/GenBank/DDBJ databases">
        <title>Pervasive Adenine N6-methylation of Active Genes in Fungi.</title>
        <authorList>
            <consortium name="DOE Joint Genome Institute"/>
            <person name="Mondo S.J."/>
            <person name="Dannebaum R.O."/>
            <person name="Kuo R.C."/>
            <person name="Labutti K."/>
            <person name="Haridas S."/>
            <person name="Kuo A."/>
            <person name="Salamov A."/>
            <person name="Ahrendt S.R."/>
            <person name="Lipzen A."/>
            <person name="Sullivan W."/>
            <person name="Andreopoulos W.B."/>
            <person name="Clum A."/>
            <person name="Lindquist E."/>
            <person name="Daum C."/>
            <person name="Ramamoorthy G.K."/>
            <person name="Gryganskyi A."/>
            <person name="Culley D."/>
            <person name="Magnuson J.K."/>
            <person name="James T.Y."/>
            <person name="O'Malley M.A."/>
            <person name="Stajich J.E."/>
            <person name="Spatafora J.W."/>
            <person name="Visel A."/>
            <person name="Grigoriev I.V."/>
        </authorList>
    </citation>
    <scope>NUCLEOTIDE SEQUENCE [LARGE SCALE GENOMIC DNA]</scope>
    <source>
        <strain evidence="1 2">CBS 129021</strain>
    </source>
</reference>
<protein>
    <submittedName>
        <fullName evidence="1">Uncharacterized protein</fullName>
    </submittedName>
</protein>
<evidence type="ECO:0000313" key="1">
    <source>
        <dbReference type="EMBL" id="ORY65202.1"/>
    </source>
</evidence>
<dbReference type="RefSeq" id="XP_040716354.1">
    <property type="nucleotide sequence ID" value="XM_040854024.1"/>
</dbReference>
<proteinExistence type="predicted"/>
<accession>A0A1Y2E0Y7</accession>
<name>A0A1Y2E0Y7_9PEZI</name>
<dbReference type="AlphaFoldDB" id="A0A1Y2E0Y7"/>
<gene>
    <name evidence="1" type="ORF">BCR38DRAFT_193063</name>
</gene>
<sequence length="158" mass="18062">MLWICTYFCPEATMLNSIFPGAKASRVPGERDFKLTFIASEDWLWIERTNAQEEGRKSFLGCKSRPTCRGALLLGWDDLLRSCPYYRGQGALRVVCRIQLSTRTMYDVESGHFCMAKRVPSCWTPSTQLGAITMRLNYERNSSNLYSGPQKIELFSAH</sequence>
<organism evidence="1 2">
    <name type="scientific">Pseudomassariella vexata</name>
    <dbReference type="NCBI Taxonomy" id="1141098"/>
    <lineage>
        <taxon>Eukaryota</taxon>
        <taxon>Fungi</taxon>
        <taxon>Dikarya</taxon>
        <taxon>Ascomycota</taxon>
        <taxon>Pezizomycotina</taxon>
        <taxon>Sordariomycetes</taxon>
        <taxon>Xylariomycetidae</taxon>
        <taxon>Amphisphaeriales</taxon>
        <taxon>Pseudomassariaceae</taxon>
        <taxon>Pseudomassariella</taxon>
    </lineage>
</organism>
<dbReference type="EMBL" id="MCFJ01000006">
    <property type="protein sequence ID" value="ORY65202.1"/>
    <property type="molecule type" value="Genomic_DNA"/>
</dbReference>